<evidence type="ECO:0000259" key="6">
    <source>
        <dbReference type="Pfam" id="PF12051"/>
    </source>
</evidence>
<evidence type="ECO:0000256" key="3">
    <source>
        <dbReference type="ARBA" id="ARBA00022989"/>
    </source>
</evidence>
<dbReference type="Pfam" id="PF12051">
    <property type="entry name" value="DUF3533"/>
    <property type="match status" value="1"/>
</dbReference>
<comment type="caution">
    <text evidence="7">The sequence shown here is derived from an EMBL/GenBank/DDBJ whole genome shotgun (WGS) entry which is preliminary data.</text>
</comment>
<comment type="subcellular location">
    <subcellularLocation>
        <location evidence="1">Membrane</location>
        <topology evidence="1">Multi-pass membrane protein</topology>
    </subcellularLocation>
</comment>
<feature type="transmembrane region" description="Helical" evidence="5">
    <location>
        <begin position="494"/>
        <end position="512"/>
    </location>
</feature>
<dbReference type="InterPro" id="IPR022703">
    <property type="entry name" value="DUF3533"/>
</dbReference>
<evidence type="ECO:0000313" key="7">
    <source>
        <dbReference type="EMBL" id="KAL2920268.1"/>
    </source>
</evidence>
<proteinExistence type="predicted"/>
<organism evidence="7 8">
    <name type="scientific">Polyrhizophydium stewartii</name>
    <dbReference type="NCBI Taxonomy" id="2732419"/>
    <lineage>
        <taxon>Eukaryota</taxon>
        <taxon>Fungi</taxon>
        <taxon>Fungi incertae sedis</taxon>
        <taxon>Chytridiomycota</taxon>
        <taxon>Chytridiomycota incertae sedis</taxon>
        <taxon>Chytridiomycetes</taxon>
        <taxon>Rhizophydiales</taxon>
        <taxon>Rhizophydiales incertae sedis</taxon>
        <taxon>Polyrhizophydium</taxon>
    </lineage>
</organism>
<evidence type="ECO:0000256" key="1">
    <source>
        <dbReference type="ARBA" id="ARBA00004141"/>
    </source>
</evidence>
<keyword evidence="4 5" id="KW-0472">Membrane</keyword>
<name>A0ABR4NL50_9FUNG</name>
<keyword evidence="3 5" id="KW-1133">Transmembrane helix</keyword>
<dbReference type="EMBL" id="JADGIZ020000001">
    <property type="protein sequence ID" value="KAL2920268.1"/>
    <property type="molecule type" value="Genomic_DNA"/>
</dbReference>
<feature type="transmembrane region" description="Helical" evidence="5">
    <location>
        <begin position="105"/>
        <end position="129"/>
    </location>
</feature>
<keyword evidence="8" id="KW-1185">Reference proteome</keyword>
<accession>A0ABR4NL50</accession>
<dbReference type="Proteomes" id="UP001527925">
    <property type="component" value="Unassembled WGS sequence"/>
</dbReference>
<protein>
    <recommendedName>
        <fullName evidence="6">DUF3533 domain-containing protein</fullName>
    </recommendedName>
</protein>
<dbReference type="PANTHER" id="PTHR43077:SF10">
    <property type="entry name" value="TRANSPORT PERMEASE PROTEIN"/>
    <property type="match status" value="1"/>
</dbReference>
<sequence length="527" mass="57416">MSSPAALARYASDEPSVVDAPEIIAADSGDIVGSGSISPPPPASSVFVPLSMETTPAAASTVYAASPQRQALKRFHSAPHTRHHTPLVAWAKSHFFFATLYTIPLSFLLVLGTSAVASIYALAYLGVLWDPQSNLPNVKVGFLNADAGFNFTGYPTSFAQAVLAQTGGKTIGQIVESTILDPSGPTRSMLSWESIDGVSRDDAIDRVNNNELWNVIYIPANFSSAFLLNFNFGKPSTSIYTLDIETIYDQSRQMTVNSLLNAELGAIFKSFSGSFSRKFVASVNSAPNSTIWLTPPTIQLVPNNLHPIPNLGHNFATYAICIVLWLSGMVTASLMAIISGMRLPYLRQHHVQDALNTPTRIMLSAQIISMLLAFLQALVAWGIYCAFVGSATSGFNPDYSPFVILLYLWFIAVSFHAIASTLCILIGKDYYPLPFSMLLILQLATSSSILDPDVMVGFGKITYAFPFYYANRSLKCMMLGSSCKFVPLNTSVIAAWWAAMLVVTFVMGRRYIIRTRRRINKAAETSV</sequence>
<evidence type="ECO:0000256" key="4">
    <source>
        <dbReference type="ARBA" id="ARBA00023136"/>
    </source>
</evidence>
<feature type="transmembrane region" description="Helical" evidence="5">
    <location>
        <begin position="361"/>
        <end position="384"/>
    </location>
</feature>
<feature type="domain" description="DUF3533" evidence="6">
    <location>
        <begin position="115"/>
        <end position="500"/>
    </location>
</feature>
<dbReference type="InterPro" id="IPR051328">
    <property type="entry name" value="T7SS_ABC-Transporter"/>
</dbReference>
<feature type="transmembrane region" description="Helical" evidence="5">
    <location>
        <begin position="315"/>
        <end position="340"/>
    </location>
</feature>
<keyword evidence="2 5" id="KW-0812">Transmembrane</keyword>
<dbReference type="PANTHER" id="PTHR43077">
    <property type="entry name" value="TRANSPORT PERMEASE YVFS-RELATED"/>
    <property type="match status" value="1"/>
</dbReference>
<feature type="transmembrane region" description="Helical" evidence="5">
    <location>
        <begin position="404"/>
        <end position="426"/>
    </location>
</feature>
<gene>
    <name evidence="7" type="ORF">HK105_200338</name>
</gene>
<evidence type="ECO:0000313" key="8">
    <source>
        <dbReference type="Proteomes" id="UP001527925"/>
    </source>
</evidence>
<feature type="transmembrane region" description="Helical" evidence="5">
    <location>
        <begin position="433"/>
        <end position="450"/>
    </location>
</feature>
<evidence type="ECO:0000256" key="2">
    <source>
        <dbReference type="ARBA" id="ARBA00022692"/>
    </source>
</evidence>
<reference evidence="7 8" key="1">
    <citation type="submission" date="2023-09" db="EMBL/GenBank/DDBJ databases">
        <title>Pangenome analysis of Batrachochytrium dendrobatidis and related Chytrids.</title>
        <authorList>
            <person name="Yacoub M.N."/>
            <person name="Stajich J.E."/>
            <person name="James T.Y."/>
        </authorList>
    </citation>
    <scope>NUCLEOTIDE SEQUENCE [LARGE SCALE GENOMIC DNA]</scope>
    <source>
        <strain evidence="7 8">JEL0888</strain>
    </source>
</reference>
<evidence type="ECO:0000256" key="5">
    <source>
        <dbReference type="SAM" id="Phobius"/>
    </source>
</evidence>